<dbReference type="Proteomes" id="UP001362999">
    <property type="component" value="Unassembled WGS sequence"/>
</dbReference>
<evidence type="ECO:0000313" key="2">
    <source>
        <dbReference type="Proteomes" id="UP001362999"/>
    </source>
</evidence>
<proteinExistence type="predicted"/>
<comment type="caution">
    <text evidence="1">The sequence shown here is derived from an EMBL/GenBank/DDBJ whole genome shotgun (WGS) entry which is preliminary data.</text>
</comment>
<sequence length="217" mass="23482">MTAFETVSTKLGVFCALVTITRIKSGNLVLPGERRYDIPAEEEAQPPYRKPDSLPPYIEVAAPIHPDICSSSGTSTEPTQQRDWEAGSEYELQLEIIPSLCIHRTSPPVHQADVTAPASCALPGTITRSSSHTNGPVPAVSLKRLVAFSRNLRCKLGICGKHSKCDCALARISSLSFERLEADEQSIVCALWTLTGAPGAYDAARIVQPIQIEITIN</sequence>
<dbReference type="AlphaFoldDB" id="A0AAW0AQI6"/>
<keyword evidence="2" id="KW-1185">Reference proteome</keyword>
<name>A0AAW0AQI6_9AGAR</name>
<accession>A0AAW0AQI6</accession>
<evidence type="ECO:0000313" key="1">
    <source>
        <dbReference type="EMBL" id="KAK7015363.1"/>
    </source>
</evidence>
<dbReference type="EMBL" id="JAWWNJ010000054">
    <property type="protein sequence ID" value="KAK7015363.1"/>
    <property type="molecule type" value="Genomic_DNA"/>
</dbReference>
<reference evidence="1 2" key="1">
    <citation type="journal article" date="2024" name="J Genomics">
        <title>Draft genome sequencing and assembly of Favolaschia claudopus CIRM-BRFM 2984 isolated from oak limbs.</title>
        <authorList>
            <person name="Navarro D."/>
            <person name="Drula E."/>
            <person name="Chaduli D."/>
            <person name="Cazenave R."/>
            <person name="Ahrendt S."/>
            <person name="Wang J."/>
            <person name="Lipzen A."/>
            <person name="Daum C."/>
            <person name="Barry K."/>
            <person name="Grigoriev I.V."/>
            <person name="Favel A."/>
            <person name="Rosso M.N."/>
            <person name="Martin F."/>
        </authorList>
    </citation>
    <scope>NUCLEOTIDE SEQUENCE [LARGE SCALE GENOMIC DNA]</scope>
    <source>
        <strain evidence="1 2">CIRM-BRFM 2984</strain>
    </source>
</reference>
<gene>
    <name evidence="1" type="ORF">R3P38DRAFT_3361914</name>
</gene>
<organism evidence="1 2">
    <name type="scientific">Favolaschia claudopus</name>
    <dbReference type="NCBI Taxonomy" id="2862362"/>
    <lineage>
        <taxon>Eukaryota</taxon>
        <taxon>Fungi</taxon>
        <taxon>Dikarya</taxon>
        <taxon>Basidiomycota</taxon>
        <taxon>Agaricomycotina</taxon>
        <taxon>Agaricomycetes</taxon>
        <taxon>Agaricomycetidae</taxon>
        <taxon>Agaricales</taxon>
        <taxon>Marasmiineae</taxon>
        <taxon>Mycenaceae</taxon>
        <taxon>Favolaschia</taxon>
    </lineage>
</organism>
<protein>
    <submittedName>
        <fullName evidence="1">Uncharacterized protein</fullName>
    </submittedName>
</protein>